<dbReference type="PANTHER" id="PTHR32027">
    <property type="entry name" value="CYTOSINE DEAMINASE"/>
    <property type="match status" value="1"/>
</dbReference>
<evidence type="ECO:0000313" key="4">
    <source>
        <dbReference type="EMBL" id="KMY50241.1"/>
    </source>
</evidence>
<gene>
    <name evidence="4" type="ORF">AC625_12645</name>
</gene>
<keyword evidence="2" id="KW-0378">Hydrolase</keyword>
<dbReference type="InterPro" id="IPR011059">
    <property type="entry name" value="Metal-dep_hydrolase_composite"/>
</dbReference>
<dbReference type="InterPro" id="IPR013108">
    <property type="entry name" value="Amidohydro_3"/>
</dbReference>
<dbReference type="OrthoDB" id="9815027at2"/>
<keyword evidence="5" id="KW-1185">Reference proteome</keyword>
<evidence type="ECO:0000259" key="3">
    <source>
        <dbReference type="Pfam" id="PF07969"/>
    </source>
</evidence>
<dbReference type="CDD" id="cd01293">
    <property type="entry name" value="Bact_CD"/>
    <property type="match status" value="1"/>
</dbReference>
<dbReference type="FunFam" id="3.20.20.140:FF:000019">
    <property type="entry name" value="Cytosine deaminase"/>
    <property type="match status" value="1"/>
</dbReference>
<dbReference type="GO" id="GO:0019239">
    <property type="term" value="F:deaminase activity"/>
    <property type="evidence" value="ECO:0007669"/>
    <property type="project" value="UniProtKB-ARBA"/>
</dbReference>
<dbReference type="RefSeq" id="WP_049681588.1">
    <property type="nucleotide sequence ID" value="NZ_LFZW01000001.1"/>
</dbReference>
<protein>
    <submittedName>
        <fullName evidence="4">Deaminase</fullName>
    </submittedName>
</protein>
<evidence type="ECO:0000313" key="5">
    <source>
        <dbReference type="Proteomes" id="UP000037146"/>
    </source>
</evidence>
<dbReference type="PANTHER" id="PTHR32027:SF9">
    <property type="entry name" value="BLL3847 PROTEIN"/>
    <property type="match status" value="1"/>
</dbReference>
<dbReference type="Gene3D" id="2.30.40.10">
    <property type="entry name" value="Urease, subunit C, domain 1"/>
    <property type="match status" value="1"/>
</dbReference>
<keyword evidence="1" id="KW-0479">Metal-binding</keyword>
<evidence type="ECO:0000256" key="2">
    <source>
        <dbReference type="ARBA" id="ARBA00022801"/>
    </source>
</evidence>
<dbReference type="Gene3D" id="3.20.20.140">
    <property type="entry name" value="Metal-dependent hydrolases"/>
    <property type="match status" value="1"/>
</dbReference>
<dbReference type="PATRIC" id="fig|1679170.3.peg.2886"/>
<dbReference type="NCBIfam" id="NF005312">
    <property type="entry name" value="PRK06846.1"/>
    <property type="match status" value="1"/>
</dbReference>
<evidence type="ECO:0000256" key="1">
    <source>
        <dbReference type="ARBA" id="ARBA00022723"/>
    </source>
</evidence>
<dbReference type="GO" id="GO:0016814">
    <property type="term" value="F:hydrolase activity, acting on carbon-nitrogen (but not peptide) bonds, in cyclic amidines"/>
    <property type="evidence" value="ECO:0007669"/>
    <property type="project" value="TreeGrafter"/>
</dbReference>
<proteinExistence type="predicted"/>
<dbReference type="Proteomes" id="UP000037146">
    <property type="component" value="Unassembled WGS sequence"/>
</dbReference>
<feature type="domain" description="Amidohydrolase 3" evidence="3">
    <location>
        <begin position="119"/>
        <end position="402"/>
    </location>
</feature>
<organism evidence="4 5">
    <name type="scientific">Peribacillus loiseleuriae</name>
    <dbReference type="NCBI Taxonomy" id="1679170"/>
    <lineage>
        <taxon>Bacteria</taxon>
        <taxon>Bacillati</taxon>
        <taxon>Bacillota</taxon>
        <taxon>Bacilli</taxon>
        <taxon>Bacillales</taxon>
        <taxon>Bacillaceae</taxon>
        <taxon>Peribacillus</taxon>
    </lineage>
</organism>
<reference evidence="5" key="1">
    <citation type="submission" date="2015-07" db="EMBL/GenBank/DDBJ databases">
        <title>Genome sequencing project for genomic taxonomy and phylogenomics of Bacillus-like bacteria.</title>
        <authorList>
            <person name="Liu B."/>
            <person name="Wang J."/>
            <person name="Zhu Y."/>
            <person name="Liu G."/>
            <person name="Chen Q."/>
            <person name="Chen Z."/>
            <person name="Lan J."/>
            <person name="Che J."/>
            <person name="Ge C."/>
            <person name="Shi H."/>
            <person name="Pan Z."/>
            <person name="Liu X."/>
        </authorList>
    </citation>
    <scope>NUCLEOTIDE SEQUENCE [LARGE SCALE GENOMIC DNA]</scope>
    <source>
        <strain evidence="5">FJAT-27997</strain>
    </source>
</reference>
<dbReference type="InterPro" id="IPR032466">
    <property type="entry name" value="Metal_Hydrolase"/>
</dbReference>
<dbReference type="STRING" id="1679170.AC625_12645"/>
<name>A0A0K9GUC3_9BACI</name>
<comment type="caution">
    <text evidence="4">The sequence shown here is derived from an EMBL/GenBank/DDBJ whole genome shotgun (WGS) entry which is preliminary data.</text>
</comment>
<dbReference type="InterPro" id="IPR052349">
    <property type="entry name" value="Metallo-hydrolase_Enzymes"/>
</dbReference>
<dbReference type="EMBL" id="LFZW01000001">
    <property type="protein sequence ID" value="KMY50241.1"/>
    <property type="molecule type" value="Genomic_DNA"/>
</dbReference>
<dbReference type="SUPFAM" id="SSF51556">
    <property type="entry name" value="Metallo-dependent hydrolases"/>
    <property type="match status" value="1"/>
</dbReference>
<dbReference type="AlphaFoldDB" id="A0A0K9GUC3"/>
<accession>A0A0K9GUC3</accession>
<dbReference type="GO" id="GO:0046872">
    <property type="term" value="F:metal ion binding"/>
    <property type="evidence" value="ECO:0007669"/>
    <property type="project" value="UniProtKB-KW"/>
</dbReference>
<sequence>MDNTFWITNALLESKYSRNSDMITGTKTDCCHLFIQDGKITKIIAASETISDDFPQKDVNRALLLPSFTEKHCHLDKTLLGDEWRAVTPVNHIYNRLEIEKRVLPSLKTTTQERAEKLLDIYLRAGVTHVRTHVDIYPEVGLKNLEEVQKALQTFEGKLSYEIVAFPQHGLLRTKAHDLVRESLRQGANLVGGVDPATVDGNIEKSLQDMVELAVEGNAGIDLHLHDADHLGVYTMKRLAQLTKEAGLQGKVALSHAFALGDISQAHAEEMAEILVDAGISIITSVPLGRKFPPVGLLNRKGVPVSVGCDNIFDVWSPFGNGDILERVGRLAEISGWADERSLSQTLRFITDGKTTLNDEGKQIWPKVGDEANIVFVEASCSAEAIARRSNRTATMFKGRVVSGKI</sequence>
<dbReference type="Pfam" id="PF07969">
    <property type="entry name" value="Amidohydro_3"/>
    <property type="match status" value="1"/>
</dbReference>